<protein>
    <submittedName>
        <fullName evidence="4">PHB depolymerase family esterase</fullName>
    </submittedName>
</protein>
<gene>
    <name evidence="4" type="ORF">PQR62_17320</name>
</gene>
<dbReference type="EMBL" id="JAQQFM010000007">
    <property type="protein sequence ID" value="MFL9926039.1"/>
    <property type="molecule type" value="Genomic_DNA"/>
</dbReference>
<dbReference type="Pfam" id="PF02230">
    <property type="entry name" value="Abhydrolase_2"/>
    <property type="match status" value="1"/>
</dbReference>
<organism evidence="4 5">
    <name type="scientific">Herbaspirillum lusitanum</name>
    <dbReference type="NCBI Taxonomy" id="213312"/>
    <lineage>
        <taxon>Bacteria</taxon>
        <taxon>Pseudomonadati</taxon>
        <taxon>Pseudomonadota</taxon>
        <taxon>Betaproteobacteria</taxon>
        <taxon>Burkholderiales</taxon>
        <taxon>Oxalobacteraceae</taxon>
        <taxon>Herbaspirillum</taxon>
    </lineage>
</organism>
<dbReference type="InterPro" id="IPR050955">
    <property type="entry name" value="Plant_Biomass_Hydrol_Est"/>
</dbReference>
<dbReference type="Proteomes" id="UP001629246">
    <property type="component" value="Unassembled WGS sequence"/>
</dbReference>
<reference evidence="4 5" key="1">
    <citation type="journal article" date="2024" name="Chem. Sci.">
        <title>Discovery of megapolipeptins by genome mining of a Burkholderiales bacteria collection.</title>
        <authorList>
            <person name="Paulo B.S."/>
            <person name="Recchia M.J.J."/>
            <person name="Lee S."/>
            <person name="Fergusson C.H."/>
            <person name="Romanowski S.B."/>
            <person name="Hernandez A."/>
            <person name="Krull N."/>
            <person name="Liu D.Y."/>
            <person name="Cavanagh H."/>
            <person name="Bos A."/>
            <person name="Gray C.A."/>
            <person name="Murphy B.T."/>
            <person name="Linington R.G."/>
            <person name="Eustaquio A.S."/>
        </authorList>
    </citation>
    <scope>NUCLEOTIDE SEQUENCE [LARGE SCALE GENOMIC DNA]</scope>
    <source>
        <strain evidence="4 5">RL21-008-BIB-A</strain>
    </source>
</reference>
<feature type="signal peptide" evidence="2">
    <location>
        <begin position="1"/>
        <end position="34"/>
    </location>
</feature>
<dbReference type="PANTHER" id="PTHR43037:SF1">
    <property type="entry name" value="BLL1128 PROTEIN"/>
    <property type="match status" value="1"/>
</dbReference>
<sequence>MRSFSALHASRSAAMFSLLCLSALVSLAPTVAQARTQIPNATPALSSPQNKVQTPASEAISAPIAGPLTGPAPIQARPLITDLTLKTLRVGNLSRSYFSERSNHEQPLPLIIAFHGLGSTGSVMSKYTRLTEIAESAGFMVVYPIGTGLNIDARSWNSGACCGYARIHNIDDVGFIRALVKKLVDDGQADASRIYAVGFGNGGMMAYRMTVEAPELIKAVAVVSATLDVDPKLVTQARPVLHIHGTEDPYLPFLGGVPDKPMGSSSSKPLLSVPSQMQLWVKANGANPQANVLNIPDNANDGTSVVQFSYRTATDPEAVVLYQVKGGGMAWPGGAPSADIGGKVTANLDASHVIVDFLGKH</sequence>
<dbReference type="InterPro" id="IPR029058">
    <property type="entry name" value="AB_hydrolase_fold"/>
</dbReference>
<dbReference type="InterPro" id="IPR003140">
    <property type="entry name" value="PLipase/COase/thioEstase"/>
</dbReference>
<dbReference type="PANTHER" id="PTHR43037">
    <property type="entry name" value="UNNAMED PRODUCT-RELATED"/>
    <property type="match status" value="1"/>
</dbReference>
<evidence type="ECO:0000259" key="3">
    <source>
        <dbReference type="Pfam" id="PF02230"/>
    </source>
</evidence>
<comment type="caution">
    <text evidence="4">The sequence shown here is derived from an EMBL/GenBank/DDBJ whole genome shotgun (WGS) entry which is preliminary data.</text>
</comment>
<accession>A0ABW9ACS6</accession>
<keyword evidence="5" id="KW-1185">Reference proteome</keyword>
<dbReference type="RefSeq" id="WP_408159237.1">
    <property type="nucleotide sequence ID" value="NZ_JAQQFM010000007.1"/>
</dbReference>
<proteinExistence type="predicted"/>
<dbReference type="Gene3D" id="3.40.50.1820">
    <property type="entry name" value="alpha/beta hydrolase"/>
    <property type="match status" value="1"/>
</dbReference>
<name>A0ABW9ACS6_9BURK</name>
<evidence type="ECO:0000313" key="5">
    <source>
        <dbReference type="Proteomes" id="UP001629246"/>
    </source>
</evidence>
<evidence type="ECO:0000256" key="1">
    <source>
        <dbReference type="ARBA" id="ARBA00022729"/>
    </source>
</evidence>
<feature type="domain" description="Phospholipase/carboxylesterase/thioesterase" evidence="3">
    <location>
        <begin position="176"/>
        <end position="256"/>
    </location>
</feature>
<dbReference type="SUPFAM" id="SSF53474">
    <property type="entry name" value="alpha/beta-Hydrolases"/>
    <property type="match status" value="1"/>
</dbReference>
<keyword evidence="1 2" id="KW-0732">Signal</keyword>
<evidence type="ECO:0000256" key="2">
    <source>
        <dbReference type="SAM" id="SignalP"/>
    </source>
</evidence>
<feature type="chain" id="PRO_5045381290" evidence="2">
    <location>
        <begin position="35"/>
        <end position="361"/>
    </location>
</feature>
<evidence type="ECO:0000313" key="4">
    <source>
        <dbReference type="EMBL" id="MFL9926039.1"/>
    </source>
</evidence>